<proteinExistence type="predicted"/>
<accession>A0A1T4JWJ9</accession>
<keyword evidence="2" id="KW-1185">Reference proteome</keyword>
<dbReference type="OrthoDB" id="92770at2"/>
<dbReference type="AlphaFoldDB" id="A0A1T4JWJ9"/>
<name>A0A1T4JWJ9_9FUSO</name>
<protein>
    <submittedName>
        <fullName evidence="1">Uncharacterized protein</fullName>
    </submittedName>
</protein>
<evidence type="ECO:0000313" key="1">
    <source>
        <dbReference type="EMBL" id="SJZ34521.1"/>
    </source>
</evidence>
<sequence>MGYQKSYSSVFNKYWEGYRKDLNDSESNSMAANIQQTKNLFSQTIVNMLKEINPELDIKAEDIEYISSATVQGMPDDSDAVKNRLKEILDHPYHFKFSNKILGDPKFVEIVEYSDMIPSIEKLSEVTTKRIAHIQKGIESENGKKILSTTL</sequence>
<evidence type="ECO:0000313" key="2">
    <source>
        <dbReference type="Proteomes" id="UP000191153"/>
    </source>
</evidence>
<organism evidence="1 2">
    <name type="scientific">Cetobacterium ceti</name>
    <dbReference type="NCBI Taxonomy" id="180163"/>
    <lineage>
        <taxon>Bacteria</taxon>
        <taxon>Fusobacteriati</taxon>
        <taxon>Fusobacteriota</taxon>
        <taxon>Fusobacteriia</taxon>
        <taxon>Fusobacteriales</taxon>
        <taxon>Fusobacteriaceae</taxon>
        <taxon>Cetobacterium</taxon>
    </lineage>
</organism>
<dbReference type="EMBL" id="FUWX01000004">
    <property type="protein sequence ID" value="SJZ34521.1"/>
    <property type="molecule type" value="Genomic_DNA"/>
</dbReference>
<dbReference type="Proteomes" id="UP000191153">
    <property type="component" value="Unassembled WGS sequence"/>
</dbReference>
<gene>
    <name evidence="1" type="ORF">SAMN02745174_00136</name>
</gene>
<reference evidence="1 2" key="1">
    <citation type="submission" date="2017-02" db="EMBL/GenBank/DDBJ databases">
        <authorList>
            <person name="Peterson S.W."/>
        </authorList>
    </citation>
    <scope>NUCLEOTIDE SEQUENCE [LARGE SCALE GENOMIC DNA]</scope>
    <source>
        <strain evidence="1 2">ATCC 700028</strain>
    </source>
</reference>
<dbReference type="RefSeq" id="WP_078692684.1">
    <property type="nucleotide sequence ID" value="NZ_FUWX01000004.1"/>
</dbReference>
<dbReference type="STRING" id="180163.SAMN02745174_00136"/>